<comment type="similarity">
    <text evidence="1">Belongs to the EndA/NucM nuclease family.</text>
</comment>
<evidence type="ECO:0000313" key="7">
    <source>
        <dbReference type="Proteomes" id="UP000177583"/>
    </source>
</evidence>
<accession>A0A1F6GUJ7</accession>
<sequence>MGNKKIKLALFCLLWPCLGQAELKPQDWEKKPVCFGSAKSFLRKVYRENHWNRDFYCGCPLEPSGKLLETKGCYVEESDLNLTRQGVAAPQLYADRHLVVEWEHVVPASVLGDRHLTLNKAKKDCRAEQPKLPNPREVDSRKLDQAIAACGKEKYERNKTILSDPHNLYPVMGQLNALRGDKVMTAVEPAAELFSLCQFSLDAAFVEPPQRIKGDIARIYYYMANKYPAKRAEILNFHVRAALLDWCKADPLNDEERQRVQAVVQATGVQNPFLEQSCETLAANLLDPAPGTVHFPLPKTAQRPEPPSPKRIALKGSPAQEKTPALPRSERQNPPSGTKPPLPLPSTASAQL</sequence>
<evidence type="ECO:0000256" key="4">
    <source>
        <dbReference type="SAM" id="MobiDB-lite"/>
    </source>
</evidence>
<name>A0A1F6GUJ7_9PROT</name>
<dbReference type="AlphaFoldDB" id="A0A1F6GUJ7"/>
<feature type="region of interest" description="Disordered" evidence="4">
    <location>
        <begin position="293"/>
        <end position="352"/>
    </location>
</feature>
<comment type="caution">
    <text evidence="6">The sequence shown here is derived from an EMBL/GenBank/DDBJ whole genome shotgun (WGS) entry which is preliminary data.</text>
</comment>
<evidence type="ECO:0000313" key="6">
    <source>
        <dbReference type="EMBL" id="OGH01866.1"/>
    </source>
</evidence>
<keyword evidence="3" id="KW-0378">Hydrolase</keyword>
<dbReference type="EMBL" id="MFNF01000027">
    <property type="protein sequence ID" value="OGH01866.1"/>
    <property type="molecule type" value="Genomic_DNA"/>
</dbReference>
<keyword evidence="5" id="KW-0732">Signal</keyword>
<gene>
    <name evidence="6" type="ORF">A2557_04605</name>
</gene>
<evidence type="ECO:0000256" key="3">
    <source>
        <dbReference type="ARBA" id="ARBA00022801"/>
    </source>
</evidence>
<dbReference type="InterPro" id="IPR044925">
    <property type="entry name" value="His-Me_finger_sf"/>
</dbReference>
<reference evidence="6 7" key="1">
    <citation type="journal article" date="2016" name="Nat. Commun.">
        <title>Thousands of microbial genomes shed light on interconnected biogeochemical processes in an aquifer system.</title>
        <authorList>
            <person name="Anantharaman K."/>
            <person name="Brown C.T."/>
            <person name="Hug L.A."/>
            <person name="Sharon I."/>
            <person name="Castelle C.J."/>
            <person name="Probst A.J."/>
            <person name="Thomas B.C."/>
            <person name="Singh A."/>
            <person name="Wilkins M.J."/>
            <person name="Karaoz U."/>
            <person name="Brodie E.L."/>
            <person name="Williams K.H."/>
            <person name="Hubbard S.S."/>
            <person name="Banfield J.F."/>
        </authorList>
    </citation>
    <scope>NUCLEOTIDE SEQUENCE [LARGE SCALE GENOMIC DNA]</scope>
</reference>
<dbReference type="Proteomes" id="UP000177583">
    <property type="component" value="Unassembled WGS sequence"/>
</dbReference>
<dbReference type="PANTHER" id="PTHR33607:SF2">
    <property type="entry name" value="ENDONUCLEASE-1"/>
    <property type="match status" value="1"/>
</dbReference>
<dbReference type="InterPro" id="IPR007346">
    <property type="entry name" value="Endonuclease-I"/>
</dbReference>
<dbReference type="GO" id="GO:0004518">
    <property type="term" value="F:nuclease activity"/>
    <property type="evidence" value="ECO:0007669"/>
    <property type="project" value="UniProtKB-KW"/>
</dbReference>
<dbReference type="SUPFAM" id="SSF54060">
    <property type="entry name" value="His-Me finger endonucleases"/>
    <property type="match status" value="2"/>
</dbReference>
<organism evidence="6 7">
    <name type="scientific">Candidatus Lambdaproteobacteria bacterium RIFOXYD2_FULL_56_26</name>
    <dbReference type="NCBI Taxonomy" id="1817773"/>
    <lineage>
        <taxon>Bacteria</taxon>
        <taxon>Pseudomonadati</taxon>
        <taxon>Pseudomonadota</taxon>
        <taxon>Candidatus Lambdaproteobacteria</taxon>
    </lineage>
</organism>
<evidence type="ECO:0000256" key="2">
    <source>
        <dbReference type="ARBA" id="ARBA00022722"/>
    </source>
</evidence>
<protein>
    <recommendedName>
        <fullName evidence="8">Endonuclease I</fullName>
    </recommendedName>
</protein>
<keyword evidence="2" id="KW-0540">Nuclease</keyword>
<evidence type="ECO:0000256" key="1">
    <source>
        <dbReference type="ARBA" id="ARBA00006429"/>
    </source>
</evidence>
<dbReference type="PANTHER" id="PTHR33607">
    <property type="entry name" value="ENDONUCLEASE-1"/>
    <property type="match status" value="1"/>
</dbReference>
<dbReference type="Pfam" id="PF04231">
    <property type="entry name" value="Endonuclease_1"/>
    <property type="match status" value="1"/>
</dbReference>
<dbReference type="GO" id="GO:0016787">
    <property type="term" value="F:hydrolase activity"/>
    <property type="evidence" value="ECO:0007669"/>
    <property type="project" value="UniProtKB-KW"/>
</dbReference>
<feature type="chain" id="PRO_5009524794" description="Endonuclease I" evidence="5">
    <location>
        <begin position="22"/>
        <end position="352"/>
    </location>
</feature>
<feature type="signal peptide" evidence="5">
    <location>
        <begin position="1"/>
        <end position="21"/>
    </location>
</feature>
<evidence type="ECO:0000256" key="5">
    <source>
        <dbReference type="SAM" id="SignalP"/>
    </source>
</evidence>
<proteinExistence type="inferred from homology"/>
<evidence type="ECO:0008006" key="8">
    <source>
        <dbReference type="Google" id="ProtNLM"/>
    </source>
</evidence>